<protein>
    <submittedName>
        <fullName evidence="2">Uncharacterized protein</fullName>
    </submittedName>
</protein>
<evidence type="ECO:0000256" key="1">
    <source>
        <dbReference type="SAM" id="MobiDB-lite"/>
    </source>
</evidence>
<keyword evidence="3" id="KW-1185">Reference proteome</keyword>
<dbReference type="OrthoDB" id="7433418at2"/>
<evidence type="ECO:0000313" key="3">
    <source>
        <dbReference type="Proteomes" id="UP000194420"/>
    </source>
</evidence>
<evidence type="ECO:0000313" key="2">
    <source>
        <dbReference type="EMBL" id="SMQ58108.1"/>
    </source>
</evidence>
<organism evidence="2 3">
    <name type="scientific">Altererythrobacter xiamenensis</name>
    <dbReference type="NCBI Taxonomy" id="1316679"/>
    <lineage>
        <taxon>Bacteria</taxon>
        <taxon>Pseudomonadati</taxon>
        <taxon>Pseudomonadota</taxon>
        <taxon>Alphaproteobacteria</taxon>
        <taxon>Sphingomonadales</taxon>
        <taxon>Erythrobacteraceae</taxon>
        <taxon>Altererythrobacter</taxon>
    </lineage>
</organism>
<name>A0A1Y6E5T5_9SPHN</name>
<dbReference type="Proteomes" id="UP000194420">
    <property type="component" value="Unassembled WGS sequence"/>
</dbReference>
<accession>A0A1Y6E5T5</accession>
<dbReference type="AlphaFoldDB" id="A0A1Y6E5T5"/>
<proteinExistence type="predicted"/>
<gene>
    <name evidence="2" type="ORF">SAMN06297468_0113</name>
</gene>
<dbReference type="RefSeq" id="WP_086436110.1">
    <property type="nucleotide sequence ID" value="NZ_FXWG01000001.1"/>
</dbReference>
<reference evidence="3" key="1">
    <citation type="submission" date="2017-04" db="EMBL/GenBank/DDBJ databases">
        <authorList>
            <person name="Varghese N."/>
            <person name="Submissions S."/>
        </authorList>
    </citation>
    <scope>NUCLEOTIDE SEQUENCE [LARGE SCALE GENOMIC DNA]</scope>
</reference>
<sequence length="71" mass="8078">MPHDPCTTPYDNTKPLPRDGSPTFGAPTPEDCARSWLRHVEAGRIGRQAPMQPENLRTIVRNELAMFGRRY</sequence>
<feature type="region of interest" description="Disordered" evidence="1">
    <location>
        <begin position="1"/>
        <end position="28"/>
    </location>
</feature>
<dbReference type="EMBL" id="FXWG01000001">
    <property type="protein sequence ID" value="SMQ58108.1"/>
    <property type="molecule type" value="Genomic_DNA"/>
</dbReference>